<gene>
    <name evidence="2" type="ORF">BDV96DRAFT_571475</name>
</gene>
<evidence type="ECO:0000313" key="3">
    <source>
        <dbReference type="Proteomes" id="UP000799770"/>
    </source>
</evidence>
<name>A0A6A5ZEA4_9PLEO</name>
<sequence>MFVGSVQWLSQHLATLIWPRRPRPDLGAFALPPEIILMVAKYLTNASTISLALTCRTLHNLCFPHHTHLNTAEKEELLLLLESDLATHHFCHYCTKLHLWHLPWDYFLDPWPEVHLPCDPHLSRNWLRVGFACYLPYHQARLVMNRHLYGTKHGLPLRVLEKRISFKCPSRRVTYSESLHARLVDNELLVLSVRTISHSRGDAKELRDYVESWGHPGCKHLTLEKGVLNYVPVQLPELVKGKTTHGHFAPCDQSFGSCPLCLTDYCIDISWRGERKGHSIKVSVYRQLGDCRSPFGWSWRSMTSLQTLEEPRTANPLEYRPGCVRDRWNKAEGIESRTQSEWVELPDDLSRFVQEPACSVM</sequence>
<evidence type="ECO:0000259" key="1">
    <source>
        <dbReference type="Pfam" id="PF12937"/>
    </source>
</evidence>
<dbReference type="Proteomes" id="UP000799770">
    <property type="component" value="Unassembled WGS sequence"/>
</dbReference>
<protein>
    <recommendedName>
        <fullName evidence="1">F-box domain-containing protein</fullName>
    </recommendedName>
</protein>
<dbReference type="OrthoDB" id="3766406at2759"/>
<dbReference type="CDD" id="cd09917">
    <property type="entry name" value="F-box_SF"/>
    <property type="match status" value="1"/>
</dbReference>
<dbReference type="EMBL" id="ML977319">
    <property type="protein sequence ID" value="KAF2117057.1"/>
    <property type="molecule type" value="Genomic_DNA"/>
</dbReference>
<feature type="domain" description="F-box" evidence="1">
    <location>
        <begin position="30"/>
        <end position="63"/>
    </location>
</feature>
<accession>A0A6A5ZEA4</accession>
<reference evidence="2" key="1">
    <citation type="journal article" date="2020" name="Stud. Mycol.">
        <title>101 Dothideomycetes genomes: a test case for predicting lifestyles and emergence of pathogens.</title>
        <authorList>
            <person name="Haridas S."/>
            <person name="Albert R."/>
            <person name="Binder M."/>
            <person name="Bloem J."/>
            <person name="Labutti K."/>
            <person name="Salamov A."/>
            <person name="Andreopoulos B."/>
            <person name="Baker S."/>
            <person name="Barry K."/>
            <person name="Bills G."/>
            <person name="Bluhm B."/>
            <person name="Cannon C."/>
            <person name="Castanera R."/>
            <person name="Culley D."/>
            <person name="Daum C."/>
            <person name="Ezra D."/>
            <person name="Gonzalez J."/>
            <person name="Henrissat B."/>
            <person name="Kuo A."/>
            <person name="Liang C."/>
            <person name="Lipzen A."/>
            <person name="Lutzoni F."/>
            <person name="Magnuson J."/>
            <person name="Mondo S."/>
            <person name="Nolan M."/>
            <person name="Ohm R."/>
            <person name="Pangilinan J."/>
            <person name="Park H.-J."/>
            <person name="Ramirez L."/>
            <person name="Alfaro M."/>
            <person name="Sun H."/>
            <person name="Tritt A."/>
            <person name="Yoshinaga Y."/>
            <person name="Zwiers L.-H."/>
            <person name="Turgeon B."/>
            <person name="Goodwin S."/>
            <person name="Spatafora J."/>
            <person name="Crous P."/>
            <person name="Grigoriev I."/>
        </authorList>
    </citation>
    <scope>NUCLEOTIDE SEQUENCE</scope>
    <source>
        <strain evidence="2">CBS 627.86</strain>
    </source>
</reference>
<dbReference type="InterPro" id="IPR001810">
    <property type="entry name" value="F-box_dom"/>
</dbReference>
<evidence type="ECO:0000313" key="2">
    <source>
        <dbReference type="EMBL" id="KAF2117057.1"/>
    </source>
</evidence>
<organism evidence="2 3">
    <name type="scientific">Lophiotrema nucula</name>
    <dbReference type="NCBI Taxonomy" id="690887"/>
    <lineage>
        <taxon>Eukaryota</taxon>
        <taxon>Fungi</taxon>
        <taxon>Dikarya</taxon>
        <taxon>Ascomycota</taxon>
        <taxon>Pezizomycotina</taxon>
        <taxon>Dothideomycetes</taxon>
        <taxon>Pleosporomycetidae</taxon>
        <taxon>Pleosporales</taxon>
        <taxon>Lophiotremataceae</taxon>
        <taxon>Lophiotrema</taxon>
    </lineage>
</organism>
<dbReference type="AlphaFoldDB" id="A0A6A5ZEA4"/>
<keyword evidence="3" id="KW-1185">Reference proteome</keyword>
<proteinExistence type="predicted"/>
<dbReference type="Pfam" id="PF12937">
    <property type="entry name" value="F-box-like"/>
    <property type="match status" value="1"/>
</dbReference>